<dbReference type="GO" id="GO:0006352">
    <property type="term" value="P:DNA-templated transcription initiation"/>
    <property type="evidence" value="ECO:0007669"/>
    <property type="project" value="InterPro"/>
</dbReference>
<dbReference type="PANTHER" id="PTHR30376:SF3">
    <property type="entry name" value="RNA POLYMERASE SIGMA FACTOR RPOH"/>
    <property type="match status" value="1"/>
</dbReference>
<keyword evidence="4" id="KW-1185">Reference proteome</keyword>
<dbReference type="InterPro" id="IPR050813">
    <property type="entry name" value="Sigma-70_Factor"/>
</dbReference>
<dbReference type="Proteomes" id="UP000241048">
    <property type="component" value="Unassembled WGS sequence"/>
</dbReference>
<dbReference type="GO" id="GO:0003700">
    <property type="term" value="F:DNA-binding transcription factor activity"/>
    <property type="evidence" value="ECO:0007669"/>
    <property type="project" value="InterPro"/>
</dbReference>
<dbReference type="Gene3D" id="1.10.10.10">
    <property type="entry name" value="Winged helix-like DNA-binding domain superfamily/Winged helix DNA-binding domain"/>
    <property type="match status" value="1"/>
</dbReference>
<dbReference type="InterPro" id="IPR007624">
    <property type="entry name" value="RNA_pol_sigma70_r3"/>
</dbReference>
<dbReference type="AlphaFoldDB" id="A0A2T3FU76"/>
<sequence length="184" mass="20812">MESNTFYDIYLEELKNLPQGTPEEETALLKKLTEGDKTAVSRLTELKLTKAVQIAEEYHDRGLPAGDLVQEANMALFLFASEYENGDFDAQMEKKVRAAIEDALQIQNRETKIEEEMAARVNVLKDISASMARELGREATLAELAERMKMSEDEIRDIMKLTMDAMKVSGQAAEMAQKEIDEQE</sequence>
<dbReference type="RefSeq" id="WP_107000006.1">
    <property type="nucleotide sequence ID" value="NZ_JAQEGZ010000006.1"/>
</dbReference>
<dbReference type="Pfam" id="PF04539">
    <property type="entry name" value="Sigma70_r3"/>
    <property type="match status" value="1"/>
</dbReference>
<comment type="caution">
    <text evidence="3">The sequence shown here is derived from an EMBL/GenBank/DDBJ whole genome shotgun (WGS) entry which is preliminary data.</text>
</comment>
<dbReference type="Gene3D" id="1.20.120.1810">
    <property type="match status" value="1"/>
</dbReference>
<organism evidence="3 4">
    <name type="scientific">Clostridium fessum</name>
    <dbReference type="NCBI Taxonomy" id="2126740"/>
    <lineage>
        <taxon>Bacteria</taxon>
        <taxon>Bacillati</taxon>
        <taxon>Bacillota</taxon>
        <taxon>Clostridia</taxon>
        <taxon>Eubacteriales</taxon>
        <taxon>Clostridiaceae</taxon>
        <taxon>Clostridium</taxon>
    </lineage>
</organism>
<feature type="domain" description="RNA polymerase sigma-70 region 3" evidence="2">
    <location>
        <begin position="121"/>
        <end position="165"/>
    </location>
</feature>
<accession>A0A2T3FU76</accession>
<proteinExistence type="inferred from homology"/>
<dbReference type="SUPFAM" id="SSF88659">
    <property type="entry name" value="Sigma3 and sigma4 domains of RNA polymerase sigma factors"/>
    <property type="match status" value="1"/>
</dbReference>
<evidence type="ECO:0000313" key="4">
    <source>
        <dbReference type="Proteomes" id="UP000241048"/>
    </source>
</evidence>
<protein>
    <submittedName>
        <fullName evidence="3">RNA polymerase subunit sigma-70</fullName>
    </submittedName>
</protein>
<evidence type="ECO:0000313" key="3">
    <source>
        <dbReference type="EMBL" id="PST38835.1"/>
    </source>
</evidence>
<comment type="similarity">
    <text evidence="1">Belongs to the sigma-70 factor family.</text>
</comment>
<dbReference type="InterPro" id="IPR013325">
    <property type="entry name" value="RNA_pol_sigma_r2"/>
</dbReference>
<name>A0A2T3FU76_9CLOT</name>
<dbReference type="PANTHER" id="PTHR30376">
    <property type="entry name" value="SIGMA FACTOR RPOH HEAT SHOCK RELATED"/>
    <property type="match status" value="1"/>
</dbReference>
<gene>
    <name evidence="3" type="ORF">C7U56_02525</name>
</gene>
<evidence type="ECO:0000256" key="1">
    <source>
        <dbReference type="ARBA" id="ARBA00007788"/>
    </source>
</evidence>
<dbReference type="InterPro" id="IPR036388">
    <property type="entry name" value="WH-like_DNA-bd_sf"/>
</dbReference>
<dbReference type="SUPFAM" id="SSF88946">
    <property type="entry name" value="Sigma2 domain of RNA polymerase sigma factors"/>
    <property type="match status" value="1"/>
</dbReference>
<reference evidence="3 4" key="1">
    <citation type="submission" date="2018-03" db="EMBL/GenBank/DDBJ databases">
        <title>Lachnoclostridium SNUG30386 gen.nov., sp.nov., isolated from human faeces.</title>
        <authorList>
            <person name="Seo B."/>
            <person name="Jeon K."/>
            <person name="Ko G."/>
        </authorList>
    </citation>
    <scope>NUCLEOTIDE SEQUENCE [LARGE SCALE GENOMIC DNA]</scope>
    <source>
        <strain evidence="3 4">SNUG30386</strain>
    </source>
</reference>
<dbReference type="EMBL" id="PYLO01000001">
    <property type="protein sequence ID" value="PST38835.1"/>
    <property type="molecule type" value="Genomic_DNA"/>
</dbReference>
<evidence type="ECO:0000259" key="2">
    <source>
        <dbReference type="Pfam" id="PF04539"/>
    </source>
</evidence>
<dbReference type="InterPro" id="IPR013324">
    <property type="entry name" value="RNA_pol_sigma_r3/r4-like"/>
</dbReference>